<feature type="transmembrane region" description="Helical" evidence="1">
    <location>
        <begin position="12"/>
        <end position="40"/>
    </location>
</feature>
<organism evidence="2 3">
    <name type="scientific">Thermoanaerobacter uzonensis DSM 18761</name>
    <dbReference type="NCBI Taxonomy" id="1123369"/>
    <lineage>
        <taxon>Bacteria</taxon>
        <taxon>Bacillati</taxon>
        <taxon>Bacillota</taxon>
        <taxon>Clostridia</taxon>
        <taxon>Thermoanaerobacterales</taxon>
        <taxon>Thermoanaerobacteraceae</taxon>
        <taxon>Thermoanaerobacter</taxon>
    </lineage>
</organism>
<evidence type="ECO:0000313" key="3">
    <source>
        <dbReference type="Proteomes" id="UP000184127"/>
    </source>
</evidence>
<dbReference type="AlphaFoldDB" id="A0A1M4TEV8"/>
<accession>A0A1M4TEV8</accession>
<dbReference type="Proteomes" id="UP000184127">
    <property type="component" value="Unassembled WGS sequence"/>
</dbReference>
<reference evidence="3" key="1">
    <citation type="submission" date="2016-11" db="EMBL/GenBank/DDBJ databases">
        <authorList>
            <person name="Varghese N."/>
            <person name="Submissions S."/>
        </authorList>
    </citation>
    <scope>NUCLEOTIDE SEQUENCE [LARGE SCALE GENOMIC DNA]</scope>
    <source>
        <strain evidence="3">DSM 18761</strain>
    </source>
</reference>
<sequence length="42" mass="5199">MFYIIGKYTKRYLGFILESFKVSMAYGWVIILYFGTYFLIWR</sequence>
<name>A0A1M4TEV8_9THEO</name>
<keyword evidence="3" id="KW-1185">Reference proteome</keyword>
<evidence type="ECO:0000313" key="2">
    <source>
        <dbReference type="EMBL" id="SHE42827.1"/>
    </source>
</evidence>
<keyword evidence="1" id="KW-0472">Membrane</keyword>
<keyword evidence="1" id="KW-1133">Transmembrane helix</keyword>
<evidence type="ECO:0000256" key="1">
    <source>
        <dbReference type="SAM" id="Phobius"/>
    </source>
</evidence>
<dbReference type="EMBL" id="FQUR01000007">
    <property type="protein sequence ID" value="SHE42827.1"/>
    <property type="molecule type" value="Genomic_DNA"/>
</dbReference>
<keyword evidence="1" id="KW-0812">Transmembrane</keyword>
<gene>
    <name evidence="2" type="ORF">SAMN02745195_00339</name>
</gene>
<protein>
    <submittedName>
        <fullName evidence="2">Uncharacterized protein</fullName>
    </submittedName>
</protein>
<proteinExistence type="predicted"/>